<evidence type="ECO:0000256" key="8">
    <source>
        <dbReference type="ARBA" id="ARBA00022801"/>
    </source>
</evidence>
<gene>
    <name evidence="9" type="primary">surE</name>
    <name evidence="11" type="ORF">SU32_07920</name>
</gene>
<sequence length="254" mass="27904">MRILITNDDGVNAPGIAVLERIARQLSDDVWIVAPETDQSGVGHSVSMSEPFRLRKISNKHYTINGTPADCIIMGVRHVLDKAPDLILSGVNAGHNIAQYVTYSGTVGGALEGTIMGIRSIALSQHYNYEQDTRTVPWDVVEAHAPAVLKKLIQADMPKDTLLNLNFPSCNVGDVKGTRITEQGRIEHGLTMTERNDARGKQYFWLGFFPTDAEINPNSDFSAINDGYISVTPLKLDLTAREVKQSLENLLSES</sequence>
<comment type="catalytic activity">
    <reaction evidence="1 9">
        <text>a ribonucleoside 5'-phosphate + H2O = a ribonucleoside + phosphate</text>
        <dbReference type="Rhea" id="RHEA:12484"/>
        <dbReference type="ChEBI" id="CHEBI:15377"/>
        <dbReference type="ChEBI" id="CHEBI:18254"/>
        <dbReference type="ChEBI" id="CHEBI:43474"/>
        <dbReference type="ChEBI" id="CHEBI:58043"/>
        <dbReference type="EC" id="3.1.3.5"/>
    </reaction>
</comment>
<keyword evidence="12" id="KW-1185">Reference proteome</keyword>
<feature type="binding site" evidence="9">
    <location>
        <position position="92"/>
    </location>
    <ligand>
        <name>a divalent metal cation</name>
        <dbReference type="ChEBI" id="CHEBI:60240"/>
    </ligand>
</feature>
<comment type="subcellular location">
    <subcellularLocation>
        <location evidence="3 9">Cytoplasm</location>
    </subcellularLocation>
</comment>
<dbReference type="PANTHER" id="PTHR30457">
    <property type="entry name" value="5'-NUCLEOTIDASE SURE"/>
    <property type="match status" value="1"/>
</dbReference>
<dbReference type="InterPro" id="IPR030048">
    <property type="entry name" value="SurE"/>
</dbReference>
<proteinExistence type="inferred from homology"/>
<dbReference type="GO" id="GO:0008254">
    <property type="term" value="F:3'-nucleotidase activity"/>
    <property type="evidence" value="ECO:0007669"/>
    <property type="project" value="TreeGrafter"/>
</dbReference>
<dbReference type="PANTHER" id="PTHR30457:SF12">
    <property type="entry name" value="5'_3'-NUCLEOTIDASE SURE"/>
    <property type="match status" value="1"/>
</dbReference>
<reference evidence="11 12" key="1">
    <citation type="submission" date="2015-01" db="EMBL/GenBank/DDBJ databases">
        <title>Ahrensia donghaiensis sp. nov., a novel dimethylsulphoniopropionate-cleavage bacterium isolated from seawater and emended descriptions of the genus Ahrensia and Ahrensia kielensis.</title>
        <authorList>
            <person name="Liu J."/>
        </authorList>
    </citation>
    <scope>NUCLEOTIDE SEQUENCE [LARGE SCALE GENOMIC DNA]</scope>
    <source>
        <strain evidence="11 12">LZD062</strain>
    </source>
</reference>
<comment type="caution">
    <text evidence="11">The sequence shown here is derived from an EMBL/GenBank/DDBJ whole genome shotgun (WGS) entry which is preliminary data.</text>
</comment>
<evidence type="ECO:0000256" key="4">
    <source>
        <dbReference type="ARBA" id="ARBA00011062"/>
    </source>
</evidence>
<keyword evidence="5 9" id="KW-0963">Cytoplasm</keyword>
<evidence type="ECO:0000256" key="2">
    <source>
        <dbReference type="ARBA" id="ARBA00001946"/>
    </source>
</evidence>
<accession>A0A0M9GMV4</accession>
<feature type="binding site" evidence="9">
    <location>
        <position position="9"/>
    </location>
    <ligand>
        <name>a divalent metal cation</name>
        <dbReference type="ChEBI" id="CHEBI:60240"/>
    </ligand>
</feature>
<keyword evidence="7 9" id="KW-0547">Nucleotide-binding</keyword>
<dbReference type="NCBIfam" id="NF001490">
    <property type="entry name" value="PRK00346.1-4"/>
    <property type="match status" value="1"/>
</dbReference>
<feature type="binding site" evidence="9">
    <location>
        <position position="8"/>
    </location>
    <ligand>
        <name>a divalent metal cation</name>
        <dbReference type="ChEBI" id="CHEBI:60240"/>
    </ligand>
</feature>
<dbReference type="Proteomes" id="UP000038011">
    <property type="component" value="Unassembled WGS sequence"/>
</dbReference>
<dbReference type="NCBIfam" id="TIGR00087">
    <property type="entry name" value="surE"/>
    <property type="match status" value="1"/>
</dbReference>
<dbReference type="GO" id="GO:0005737">
    <property type="term" value="C:cytoplasm"/>
    <property type="evidence" value="ECO:0007669"/>
    <property type="project" value="UniProtKB-SubCell"/>
</dbReference>
<dbReference type="GO" id="GO:0046872">
    <property type="term" value="F:metal ion binding"/>
    <property type="evidence" value="ECO:0007669"/>
    <property type="project" value="UniProtKB-UniRule"/>
</dbReference>
<dbReference type="AlphaFoldDB" id="A0A0M9GMV4"/>
<evidence type="ECO:0000256" key="3">
    <source>
        <dbReference type="ARBA" id="ARBA00004496"/>
    </source>
</evidence>
<evidence type="ECO:0000313" key="11">
    <source>
        <dbReference type="EMBL" id="KPB01500.1"/>
    </source>
</evidence>
<evidence type="ECO:0000259" key="10">
    <source>
        <dbReference type="Pfam" id="PF01975"/>
    </source>
</evidence>
<dbReference type="EMBL" id="JXMU01000010">
    <property type="protein sequence ID" value="KPB01500.1"/>
    <property type="molecule type" value="Genomic_DNA"/>
</dbReference>
<comment type="similarity">
    <text evidence="4 9">Belongs to the SurE nucleotidase family.</text>
</comment>
<comment type="function">
    <text evidence="9">Nucleotidase that shows phosphatase activity on nucleoside 5'-monophosphates.</text>
</comment>
<evidence type="ECO:0000256" key="7">
    <source>
        <dbReference type="ARBA" id="ARBA00022741"/>
    </source>
</evidence>
<evidence type="ECO:0000256" key="9">
    <source>
        <dbReference type="HAMAP-Rule" id="MF_00060"/>
    </source>
</evidence>
<organism evidence="11 12">
    <name type="scientific">Ahrensia marina</name>
    <dbReference type="NCBI Taxonomy" id="1514904"/>
    <lineage>
        <taxon>Bacteria</taxon>
        <taxon>Pseudomonadati</taxon>
        <taxon>Pseudomonadota</taxon>
        <taxon>Alphaproteobacteria</taxon>
        <taxon>Hyphomicrobiales</taxon>
        <taxon>Ahrensiaceae</taxon>
        <taxon>Ahrensia</taxon>
    </lineage>
</organism>
<dbReference type="HAMAP" id="MF_00060">
    <property type="entry name" value="SurE"/>
    <property type="match status" value="1"/>
</dbReference>
<feature type="binding site" evidence="9">
    <location>
        <position position="40"/>
    </location>
    <ligand>
        <name>a divalent metal cation</name>
        <dbReference type="ChEBI" id="CHEBI:60240"/>
    </ligand>
</feature>
<dbReference type="GO" id="GO:0004309">
    <property type="term" value="F:exopolyphosphatase activity"/>
    <property type="evidence" value="ECO:0007669"/>
    <property type="project" value="TreeGrafter"/>
</dbReference>
<protein>
    <recommendedName>
        <fullName evidence="9">5'-nucleotidase SurE</fullName>
        <ecNumber evidence="9">3.1.3.5</ecNumber>
    </recommendedName>
    <alternativeName>
        <fullName evidence="9">Nucleoside 5'-monophosphate phosphohydrolase</fullName>
    </alternativeName>
</protein>
<dbReference type="FunFam" id="3.40.1210.10:FF:000001">
    <property type="entry name" value="5'/3'-nucleotidase SurE"/>
    <property type="match status" value="1"/>
</dbReference>
<dbReference type="InterPro" id="IPR002828">
    <property type="entry name" value="SurE-like_Pase/nucleotidase"/>
</dbReference>
<comment type="cofactor">
    <cofactor evidence="2">
        <name>Mg(2+)</name>
        <dbReference type="ChEBI" id="CHEBI:18420"/>
    </cofactor>
</comment>
<dbReference type="OrthoDB" id="9780815at2"/>
<dbReference type="Gene3D" id="3.40.1210.10">
    <property type="entry name" value="Survival protein SurE-like phosphatase/nucleotidase"/>
    <property type="match status" value="1"/>
</dbReference>
<evidence type="ECO:0000256" key="6">
    <source>
        <dbReference type="ARBA" id="ARBA00022723"/>
    </source>
</evidence>
<evidence type="ECO:0000256" key="5">
    <source>
        <dbReference type="ARBA" id="ARBA00022490"/>
    </source>
</evidence>
<dbReference type="GO" id="GO:0008253">
    <property type="term" value="F:5'-nucleotidase activity"/>
    <property type="evidence" value="ECO:0007669"/>
    <property type="project" value="UniProtKB-UniRule"/>
</dbReference>
<dbReference type="STRING" id="1514904.SU32_07920"/>
<dbReference type="PATRIC" id="fig|1514904.3.peg.402"/>
<keyword evidence="8 9" id="KW-0378">Hydrolase</keyword>
<evidence type="ECO:0000256" key="1">
    <source>
        <dbReference type="ARBA" id="ARBA00000815"/>
    </source>
</evidence>
<comment type="cofactor">
    <cofactor evidence="9">
        <name>a divalent metal cation</name>
        <dbReference type="ChEBI" id="CHEBI:60240"/>
    </cofactor>
    <text evidence="9">Binds 1 divalent metal cation per subunit.</text>
</comment>
<dbReference type="Pfam" id="PF01975">
    <property type="entry name" value="SurE"/>
    <property type="match status" value="1"/>
</dbReference>
<dbReference type="RefSeq" id="WP_053998809.1">
    <property type="nucleotide sequence ID" value="NZ_JXMU01000010.1"/>
</dbReference>
<dbReference type="GO" id="GO:0000166">
    <property type="term" value="F:nucleotide binding"/>
    <property type="evidence" value="ECO:0007669"/>
    <property type="project" value="UniProtKB-KW"/>
</dbReference>
<dbReference type="SUPFAM" id="SSF64167">
    <property type="entry name" value="SurE-like"/>
    <property type="match status" value="1"/>
</dbReference>
<dbReference type="InterPro" id="IPR036523">
    <property type="entry name" value="SurE-like_sf"/>
</dbReference>
<evidence type="ECO:0000313" key="12">
    <source>
        <dbReference type="Proteomes" id="UP000038011"/>
    </source>
</evidence>
<name>A0A0M9GMV4_9HYPH</name>
<keyword evidence="6 9" id="KW-0479">Metal-binding</keyword>
<dbReference type="EC" id="3.1.3.5" evidence="9"/>
<feature type="domain" description="Survival protein SurE-like phosphatase/nucleotidase" evidence="10">
    <location>
        <begin position="3"/>
        <end position="185"/>
    </location>
</feature>